<dbReference type="PROSITE" id="PS00557">
    <property type="entry name" value="FMN_HYDROXY_ACID_DH_1"/>
    <property type="match status" value="1"/>
</dbReference>
<feature type="binding site" evidence="7">
    <location>
        <begin position="313"/>
        <end position="314"/>
    </location>
    <ligand>
        <name>FMN</name>
        <dbReference type="ChEBI" id="CHEBI:58210"/>
    </ligand>
</feature>
<evidence type="ECO:0000256" key="2">
    <source>
        <dbReference type="ARBA" id="ARBA00022630"/>
    </source>
</evidence>
<feature type="binding site" evidence="7">
    <location>
        <position position="262"/>
    </location>
    <ligand>
        <name>glyoxylate</name>
        <dbReference type="ChEBI" id="CHEBI:36655"/>
    </ligand>
</feature>
<dbReference type="InterPro" id="IPR008259">
    <property type="entry name" value="FMN_hydac_DH_AS"/>
</dbReference>
<keyword evidence="2 7" id="KW-0285">Flavoprotein</keyword>
<comment type="caution">
    <text evidence="9">The sequence shown here is derived from an EMBL/GenBank/DDBJ whole genome shotgun (WGS) entry which is preliminary data.</text>
</comment>
<evidence type="ECO:0000313" key="9">
    <source>
        <dbReference type="EMBL" id="GGJ72546.1"/>
    </source>
</evidence>
<feature type="binding site" evidence="7">
    <location>
        <position position="257"/>
    </location>
    <ligand>
        <name>FMN</name>
        <dbReference type="ChEBI" id="CHEBI:58210"/>
    </ligand>
</feature>
<evidence type="ECO:0000256" key="5">
    <source>
        <dbReference type="ARBA" id="ARBA00024042"/>
    </source>
</evidence>
<feature type="domain" description="FMN hydroxy acid dehydrogenase" evidence="8">
    <location>
        <begin position="7"/>
        <end position="364"/>
    </location>
</feature>
<protein>
    <submittedName>
        <fullName evidence="9">Alpha-hydroxy-acid oxidizing enzyme</fullName>
    </submittedName>
</protein>
<feature type="binding site" evidence="7">
    <location>
        <position position="174"/>
    </location>
    <ligand>
        <name>glyoxylate</name>
        <dbReference type="ChEBI" id="CHEBI:36655"/>
    </ligand>
</feature>
<comment type="cofactor">
    <cofactor evidence="1">
        <name>FMN</name>
        <dbReference type="ChEBI" id="CHEBI:58210"/>
    </cofactor>
</comment>
<feature type="binding site" evidence="7">
    <location>
        <position position="137"/>
    </location>
    <ligand>
        <name>FMN</name>
        <dbReference type="ChEBI" id="CHEBI:58210"/>
    </ligand>
</feature>
<comment type="similarity">
    <text evidence="5">Belongs to the FMN-dependent alpha-hydroxy acid dehydrogenase family.</text>
</comment>
<keyword evidence="10" id="KW-1185">Reference proteome</keyword>
<dbReference type="InterPro" id="IPR013785">
    <property type="entry name" value="Aldolase_TIM"/>
</dbReference>
<dbReference type="InterPro" id="IPR037396">
    <property type="entry name" value="FMN_HAD"/>
</dbReference>
<evidence type="ECO:0000313" key="10">
    <source>
        <dbReference type="Proteomes" id="UP000636956"/>
    </source>
</evidence>
<reference evidence="9" key="2">
    <citation type="submission" date="2020-09" db="EMBL/GenBank/DDBJ databases">
        <authorList>
            <person name="Sun Q."/>
            <person name="Zhou Y."/>
        </authorList>
    </citation>
    <scope>NUCLEOTIDE SEQUENCE</scope>
    <source>
        <strain evidence="9">CGMCC 1.8984</strain>
    </source>
</reference>
<dbReference type="CDD" id="cd02809">
    <property type="entry name" value="alpha_hydroxyacid_oxid_FMN"/>
    <property type="match status" value="1"/>
</dbReference>
<dbReference type="Pfam" id="PF01070">
    <property type="entry name" value="FMN_dh"/>
    <property type="match status" value="1"/>
</dbReference>
<feature type="binding site" evidence="7">
    <location>
        <begin position="86"/>
        <end position="88"/>
    </location>
    <ligand>
        <name>FMN</name>
        <dbReference type="ChEBI" id="CHEBI:58210"/>
    </ligand>
</feature>
<evidence type="ECO:0000256" key="1">
    <source>
        <dbReference type="ARBA" id="ARBA00001917"/>
    </source>
</evidence>
<evidence type="ECO:0000256" key="6">
    <source>
        <dbReference type="PIRSR" id="PIRSR000138-1"/>
    </source>
</evidence>
<dbReference type="SUPFAM" id="SSF51395">
    <property type="entry name" value="FMN-linked oxidoreductases"/>
    <property type="match status" value="1"/>
</dbReference>
<dbReference type="GO" id="GO:0016491">
    <property type="term" value="F:oxidoreductase activity"/>
    <property type="evidence" value="ECO:0007669"/>
    <property type="project" value="UniProtKB-KW"/>
</dbReference>
<dbReference type="InterPro" id="IPR000262">
    <property type="entry name" value="FMN-dep_DH"/>
</dbReference>
<sequence length="365" mass="38200">MNPALNDVTLDFATLDEIREAAVASLAPEVTDFLEGGAGDETTLRRNRAAFAKWALRPRVMNGLVAPSTTTTFMGLELGLPVLTAPFGVDNLFDAEGHLAVARANERAGTLSIVPEAGSFSFEAVRAASPAAAKIAQFHPLASDDNFLRILSRVEAADYEAICITCDCPTAGWRQRNLRNRYVPPLSAASGNYPPTPDSEINDVFGQLFELDAPVWSWEKLGRLLSGTSLPWMAKGILTPEDGVAAVKAGASALLVSNHGGRQLDGVISSLEALPAIRAAVGPSVEIALDSGVRTGSDIVKALALGADVVVLGRLAAYGLAAGGEAGVARVLELLKQELHSVLTLLGRGSIADLDESAVMPIEAP</sequence>
<keyword evidence="4" id="KW-0560">Oxidoreductase</keyword>
<evidence type="ECO:0000256" key="4">
    <source>
        <dbReference type="ARBA" id="ARBA00023002"/>
    </source>
</evidence>
<dbReference type="Gene3D" id="3.20.20.70">
    <property type="entry name" value="Aldolase class I"/>
    <property type="match status" value="1"/>
</dbReference>
<proteinExistence type="inferred from homology"/>
<dbReference type="InterPro" id="IPR012133">
    <property type="entry name" value="Alpha-hydoxy_acid_DH_FMN"/>
</dbReference>
<dbReference type="PANTHER" id="PTHR10578:SF107">
    <property type="entry name" value="2-HYDROXYACID OXIDASE 1"/>
    <property type="match status" value="1"/>
</dbReference>
<dbReference type="GO" id="GO:0010181">
    <property type="term" value="F:FMN binding"/>
    <property type="evidence" value="ECO:0007669"/>
    <property type="project" value="InterPro"/>
</dbReference>
<name>A0A917UP89_9MICO</name>
<dbReference type="PIRSF" id="PIRSF000138">
    <property type="entry name" value="Al-hdrx_acd_dh"/>
    <property type="match status" value="1"/>
</dbReference>
<evidence type="ECO:0000256" key="3">
    <source>
        <dbReference type="ARBA" id="ARBA00022643"/>
    </source>
</evidence>
<dbReference type="AlphaFoldDB" id="A0A917UP89"/>
<evidence type="ECO:0000259" key="8">
    <source>
        <dbReference type="PROSITE" id="PS51349"/>
    </source>
</evidence>
<accession>A0A917UP89</accession>
<keyword evidence="3 7" id="KW-0288">FMN</keyword>
<organism evidence="9 10">
    <name type="scientific">Agromyces bauzanensis</name>
    <dbReference type="NCBI Taxonomy" id="1308924"/>
    <lineage>
        <taxon>Bacteria</taxon>
        <taxon>Bacillati</taxon>
        <taxon>Actinomycetota</taxon>
        <taxon>Actinomycetes</taxon>
        <taxon>Micrococcales</taxon>
        <taxon>Microbacteriaceae</taxon>
        <taxon>Agromyces</taxon>
    </lineage>
</organism>
<feature type="binding site" evidence="7">
    <location>
        <begin position="290"/>
        <end position="294"/>
    </location>
    <ligand>
        <name>FMN</name>
        <dbReference type="ChEBI" id="CHEBI:58210"/>
    </ligand>
</feature>
<feature type="binding site" evidence="7">
    <location>
        <position position="235"/>
    </location>
    <ligand>
        <name>FMN</name>
        <dbReference type="ChEBI" id="CHEBI:58210"/>
    </ligand>
</feature>
<dbReference type="PANTHER" id="PTHR10578">
    <property type="entry name" value="S -2-HYDROXY-ACID OXIDASE-RELATED"/>
    <property type="match status" value="1"/>
</dbReference>
<evidence type="ECO:0000256" key="7">
    <source>
        <dbReference type="PIRSR" id="PIRSR000138-2"/>
    </source>
</evidence>
<feature type="binding site" evidence="7">
    <location>
        <position position="259"/>
    </location>
    <ligand>
        <name>glyoxylate</name>
        <dbReference type="ChEBI" id="CHEBI:36655"/>
    </ligand>
</feature>
<dbReference type="PROSITE" id="PS51349">
    <property type="entry name" value="FMN_HYDROXY_ACID_DH_2"/>
    <property type="match status" value="1"/>
</dbReference>
<feature type="active site" description="Proton acceptor" evidence="6">
    <location>
        <position position="259"/>
    </location>
</feature>
<dbReference type="Proteomes" id="UP000636956">
    <property type="component" value="Unassembled WGS sequence"/>
</dbReference>
<reference evidence="9" key="1">
    <citation type="journal article" date="2014" name="Int. J. Syst. Evol. Microbiol.">
        <title>Complete genome sequence of Corynebacterium casei LMG S-19264T (=DSM 44701T), isolated from a smear-ripened cheese.</title>
        <authorList>
            <consortium name="US DOE Joint Genome Institute (JGI-PGF)"/>
            <person name="Walter F."/>
            <person name="Albersmeier A."/>
            <person name="Kalinowski J."/>
            <person name="Ruckert C."/>
        </authorList>
    </citation>
    <scope>NUCLEOTIDE SEQUENCE</scope>
    <source>
        <strain evidence="9">CGMCC 1.8984</strain>
    </source>
</reference>
<gene>
    <name evidence="9" type="ORF">GCM10011372_08180</name>
</gene>
<dbReference type="EMBL" id="BMMD01000003">
    <property type="protein sequence ID" value="GGJ72546.1"/>
    <property type="molecule type" value="Genomic_DNA"/>
</dbReference>
<dbReference type="RefSeq" id="WP_188742172.1">
    <property type="nucleotide sequence ID" value="NZ_BAABFW010000009.1"/>
</dbReference>
<feature type="binding site" evidence="7">
    <location>
        <position position="165"/>
    </location>
    <ligand>
        <name>FMN</name>
        <dbReference type="ChEBI" id="CHEBI:58210"/>
    </ligand>
</feature>